<evidence type="ECO:0000313" key="2">
    <source>
        <dbReference type="EMBL" id="KAA6401234.1"/>
    </source>
</evidence>
<organism evidence="2 3">
    <name type="scientific">Streblomastix strix</name>
    <dbReference type="NCBI Taxonomy" id="222440"/>
    <lineage>
        <taxon>Eukaryota</taxon>
        <taxon>Metamonada</taxon>
        <taxon>Preaxostyla</taxon>
        <taxon>Oxymonadida</taxon>
        <taxon>Streblomastigidae</taxon>
        <taxon>Streblomastix</taxon>
    </lineage>
</organism>
<comment type="caution">
    <text evidence="2">The sequence shown here is derived from an EMBL/GenBank/DDBJ whole genome shotgun (WGS) entry which is preliminary data.</text>
</comment>
<dbReference type="Proteomes" id="UP000324800">
    <property type="component" value="Unassembled WGS sequence"/>
</dbReference>
<feature type="region of interest" description="Disordered" evidence="1">
    <location>
        <begin position="553"/>
        <end position="615"/>
    </location>
</feature>
<feature type="compositionally biased region" description="Basic and acidic residues" evidence="1">
    <location>
        <begin position="715"/>
        <end position="725"/>
    </location>
</feature>
<feature type="compositionally biased region" description="Low complexity" evidence="1">
    <location>
        <begin position="696"/>
        <end position="711"/>
    </location>
</feature>
<feature type="compositionally biased region" description="Polar residues" evidence="1">
    <location>
        <begin position="257"/>
        <end position="281"/>
    </location>
</feature>
<feature type="compositionally biased region" description="Basic and acidic residues" evidence="1">
    <location>
        <begin position="441"/>
        <end position="461"/>
    </location>
</feature>
<evidence type="ECO:0000256" key="1">
    <source>
        <dbReference type="SAM" id="MobiDB-lite"/>
    </source>
</evidence>
<dbReference type="EMBL" id="SNRW01000422">
    <property type="protein sequence ID" value="KAA6401234.1"/>
    <property type="molecule type" value="Genomic_DNA"/>
</dbReference>
<feature type="region of interest" description="Disordered" evidence="1">
    <location>
        <begin position="253"/>
        <end position="302"/>
    </location>
</feature>
<protein>
    <submittedName>
        <fullName evidence="2">Uncharacterized protein</fullName>
    </submittedName>
</protein>
<sequence length="765" mass="84626">MTRARLVPESPAHIGNLPVEAAINGLEMLKERRMKLRLVNAPSSLAKSRKTSGIDPVAEQKNYHDNYHLENVMMSRMKESFCDYDVPISHLRLFGMVKEGSVPKKTIENQFGDVDIDELEAVLTKRTLPYQEKQALEAEMNETEPPTQTNRTANSGSNLSGTLNSQQQTKVPKIDLQAQTLPSHPTLRRLEFIPSDIAVSGLPPPTTDTGNRTLRAPLTKAAASSGCDNMDQFMGRSLKNRDSQDVDQIVGLGNELDGTSRSMDNTSKGKSAQQSNMLSSDRLNKTDRSQKTNKTGAENDQITDSLNDTGLYVPSFTIDKYGNMASNASNGPIGTTKAGKAFTSRQRFDFSPQHVQRDFEATFLAQRASRQMSGDMMRAIYEGKGGYEFKEKKKNIDEQNKQKEQEQENKSDNQQDSLLNITNRSKQLDEIQEQPEGDSNEAQKQEKDENDEEKQKLHRPLDGFMTEVVPISQKKRRKIFVEEADSSFGLFLQLGASKKGLRSLQQPGVSSKHAHSGPGVQLMAIANQKGAVISPVDIAQDVQREEEQRLKRLRERRDAEIGVQGQEGSDDDDEDNEDNQIGGTQGEGEDQNQQNDEVSQNVSSKKKATKANADMTEDELDEPIMFFDGPCVIDYNVGQRRALKKSAPSAVGMLKAGGAGALMYKSPTYLDYIGPSTKRLIEEEAERKLTGDAQLGSGQNGSNQSASQQKGEQSAAKEDPLSDKHPHLKKSVNGLTFKEAPSQITQQLAQISEGMVGALQKRRKD</sequence>
<reference evidence="2 3" key="1">
    <citation type="submission" date="2019-03" db="EMBL/GenBank/DDBJ databases">
        <title>Single cell metagenomics reveals metabolic interactions within the superorganism composed of flagellate Streblomastix strix and complex community of Bacteroidetes bacteria on its surface.</title>
        <authorList>
            <person name="Treitli S.C."/>
            <person name="Kolisko M."/>
            <person name="Husnik F."/>
            <person name="Keeling P."/>
            <person name="Hampl V."/>
        </authorList>
    </citation>
    <scope>NUCLEOTIDE SEQUENCE [LARGE SCALE GENOMIC DNA]</scope>
    <source>
        <strain evidence="2">ST1C</strain>
    </source>
</reference>
<dbReference type="AlphaFoldDB" id="A0A5J4X1Y4"/>
<feature type="compositionally biased region" description="Acidic residues" evidence="1">
    <location>
        <begin position="430"/>
        <end position="439"/>
    </location>
</feature>
<feature type="region of interest" description="Disordered" evidence="1">
    <location>
        <begin position="138"/>
        <end position="170"/>
    </location>
</feature>
<feature type="region of interest" description="Disordered" evidence="1">
    <location>
        <begin position="684"/>
        <end position="737"/>
    </location>
</feature>
<accession>A0A5J4X1Y4</accession>
<feature type="compositionally biased region" description="Basic and acidic residues" evidence="1">
    <location>
        <begin position="397"/>
        <end position="413"/>
    </location>
</feature>
<feature type="region of interest" description="Disordered" evidence="1">
    <location>
        <begin position="397"/>
        <end position="417"/>
    </location>
</feature>
<feature type="compositionally biased region" description="Acidic residues" evidence="1">
    <location>
        <begin position="568"/>
        <end position="578"/>
    </location>
</feature>
<feature type="compositionally biased region" description="Polar residues" evidence="1">
    <location>
        <begin position="591"/>
        <end position="603"/>
    </location>
</feature>
<feature type="compositionally biased region" description="Low complexity" evidence="1">
    <location>
        <begin position="154"/>
        <end position="165"/>
    </location>
</feature>
<name>A0A5J4X1Y4_9EUKA</name>
<proteinExistence type="predicted"/>
<feature type="compositionally biased region" description="Polar residues" evidence="1">
    <location>
        <begin position="144"/>
        <end position="153"/>
    </location>
</feature>
<evidence type="ECO:0000313" key="3">
    <source>
        <dbReference type="Proteomes" id="UP000324800"/>
    </source>
</evidence>
<feature type="compositionally biased region" description="Polar residues" evidence="1">
    <location>
        <begin position="292"/>
        <end position="302"/>
    </location>
</feature>
<feature type="region of interest" description="Disordered" evidence="1">
    <location>
        <begin position="429"/>
        <end position="461"/>
    </location>
</feature>
<gene>
    <name evidence="2" type="ORF">EZS28_003234</name>
</gene>